<reference evidence="1" key="1">
    <citation type="submission" date="2021-03" db="EMBL/GenBank/DDBJ databases">
        <authorList>
            <person name="Bekaert M."/>
        </authorList>
    </citation>
    <scope>NUCLEOTIDE SEQUENCE</scope>
</reference>
<comment type="caution">
    <text evidence="1">The sequence shown here is derived from an EMBL/GenBank/DDBJ whole genome shotgun (WGS) entry which is preliminary data.</text>
</comment>
<accession>A0A8S3SQN1</accession>
<protein>
    <submittedName>
        <fullName evidence="1">Uncharacterized protein</fullName>
    </submittedName>
</protein>
<dbReference type="Proteomes" id="UP000683360">
    <property type="component" value="Unassembled WGS sequence"/>
</dbReference>
<evidence type="ECO:0000313" key="2">
    <source>
        <dbReference type="Proteomes" id="UP000683360"/>
    </source>
</evidence>
<organism evidence="1 2">
    <name type="scientific">Mytilus edulis</name>
    <name type="common">Blue mussel</name>
    <dbReference type="NCBI Taxonomy" id="6550"/>
    <lineage>
        <taxon>Eukaryota</taxon>
        <taxon>Metazoa</taxon>
        <taxon>Spiralia</taxon>
        <taxon>Lophotrochozoa</taxon>
        <taxon>Mollusca</taxon>
        <taxon>Bivalvia</taxon>
        <taxon>Autobranchia</taxon>
        <taxon>Pteriomorphia</taxon>
        <taxon>Mytilida</taxon>
        <taxon>Mytiloidea</taxon>
        <taxon>Mytilidae</taxon>
        <taxon>Mytilinae</taxon>
        <taxon>Mytilus</taxon>
    </lineage>
</organism>
<name>A0A8S3SQN1_MYTED</name>
<evidence type="ECO:0000313" key="1">
    <source>
        <dbReference type="EMBL" id="CAG2223267.1"/>
    </source>
</evidence>
<sequence length="277" mass="32403">MGKQFIRSGSTQWGYLYKSLPLDNSLNMEKQRAKIEELKNQLFYKTDCKEEAQKEKDREDTLVEHKYNEMYVHTKHAKEKESSFLSHHMHEHRHVIKAYDDILEEFYTLVEKNGALMTRIWAPKYQIQQVICYRLAVYILDKFKADEEFLKTFVQKCLPRACSSLCSDSILGQTVNKVQEVNSRIASTVLLNISEIISAVVDNANIEHRIIQSRRFSEYFDETCLKNVGSVFSVLTASDIFRDILDERMSAEKYTTKIMKVISPFIYGKTPLFKHSI</sequence>
<dbReference type="AlphaFoldDB" id="A0A8S3SQN1"/>
<dbReference type="EMBL" id="CAJPWZ010001779">
    <property type="protein sequence ID" value="CAG2223267.1"/>
    <property type="molecule type" value="Genomic_DNA"/>
</dbReference>
<gene>
    <name evidence="1" type="ORF">MEDL_36548</name>
</gene>
<keyword evidence="2" id="KW-1185">Reference proteome</keyword>
<proteinExistence type="predicted"/>